<dbReference type="CDD" id="cd00146">
    <property type="entry name" value="PKD"/>
    <property type="match status" value="1"/>
</dbReference>
<keyword evidence="4" id="KW-1185">Reference proteome</keyword>
<dbReference type="STRING" id="937775.Metlim_0155"/>
<keyword evidence="1" id="KW-0472">Membrane</keyword>
<dbReference type="InParanoid" id="H1YZP6"/>
<organism evidence="3 4">
    <name type="scientific">Methanoplanus limicola DSM 2279</name>
    <dbReference type="NCBI Taxonomy" id="937775"/>
    <lineage>
        <taxon>Archaea</taxon>
        <taxon>Methanobacteriati</taxon>
        <taxon>Methanobacteriota</taxon>
        <taxon>Stenosarchaea group</taxon>
        <taxon>Methanomicrobia</taxon>
        <taxon>Methanomicrobiales</taxon>
        <taxon>Methanomicrobiaceae</taxon>
        <taxon>Methanoplanus</taxon>
    </lineage>
</organism>
<evidence type="ECO:0000256" key="1">
    <source>
        <dbReference type="SAM" id="Phobius"/>
    </source>
</evidence>
<dbReference type="Pfam" id="PF18911">
    <property type="entry name" value="PKD_4"/>
    <property type="match status" value="1"/>
</dbReference>
<evidence type="ECO:0000313" key="4">
    <source>
        <dbReference type="Proteomes" id="UP000005741"/>
    </source>
</evidence>
<accession>H1YZP6</accession>
<evidence type="ECO:0000313" key="3">
    <source>
        <dbReference type="EMBL" id="EHQ34308.1"/>
    </source>
</evidence>
<dbReference type="InterPro" id="IPR000601">
    <property type="entry name" value="PKD_dom"/>
</dbReference>
<dbReference type="Proteomes" id="UP000005741">
    <property type="component" value="Chromosome"/>
</dbReference>
<dbReference type="AlphaFoldDB" id="H1YZP6"/>
<dbReference type="SMART" id="SM00089">
    <property type="entry name" value="PKD"/>
    <property type="match status" value="1"/>
</dbReference>
<gene>
    <name evidence="3" type="ORF">Metlim_0155</name>
</gene>
<evidence type="ECO:0000259" key="2">
    <source>
        <dbReference type="PROSITE" id="PS50093"/>
    </source>
</evidence>
<keyword evidence="1" id="KW-0812">Transmembrane</keyword>
<reference evidence="3 4" key="1">
    <citation type="submission" date="2011-10" db="EMBL/GenBank/DDBJ databases">
        <title>The Improved High-Quality Draft genome of Methanoplanus limicola DSM 2279.</title>
        <authorList>
            <consortium name="US DOE Joint Genome Institute (JGI-PGF)"/>
            <person name="Lucas S."/>
            <person name="Copeland A."/>
            <person name="Lapidus A."/>
            <person name="Glavina del Rio T."/>
            <person name="Dalin E."/>
            <person name="Tice H."/>
            <person name="Bruce D."/>
            <person name="Goodwin L."/>
            <person name="Pitluck S."/>
            <person name="Peters L."/>
            <person name="Mikhailova N."/>
            <person name="Lu M."/>
            <person name="Kyrpides N."/>
            <person name="Mavromatis K."/>
            <person name="Ivanova N."/>
            <person name="Markowitz V."/>
            <person name="Cheng J.-F."/>
            <person name="Hugenholtz P."/>
            <person name="Woyke T."/>
            <person name="Wu D."/>
            <person name="Wirth R."/>
            <person name="Brambilla E.-M."/>
            <person name="Klenk H.-P."/>
            <person name="Eisen J.A."/>
        </authorList>
    </citation>
    <scope>NUCLEOTIDE SEQUENCE [LARGE SCALE GENOMIC DNA]</scope>
    <source>
        <strain evidence="3 4">DSM 2279</strain>
    </source>
</reference>
<keyword evidence="1" id="KW-1133">Transmembrane helix</keyword>
<dbReference type="HOGENOM" id="CLU_815380_0_0_2"/>
<proteinExistence type="predicted"/>
<dbReference type="Gene3D" id="2.60.40.10">
    <property type="entry name" value="Immunoglobulins"/>
    <property type="match status" value="1"/>
</dbReference>
<feature type="domain" description="PKD" evidence="2">
    <location>
        <begin position="61"/>
        <end position="118"/>
    </location>
</feature>
<feature type="transmembrane region" description="Helical" evidence="1">
    <location>
        <begin position="316"/>
        <end position="336"/>
    </location>
</feature>
<sequence length="340" mass="38129">MDQKFLLASKFFLLIIIIVVLSGPAVGSNVKTSVTIIGGSSLDADFTVIQNCGNDVIAAQFKDTSRGNPDLWEWNFGDGCNSTSSEQNPVHCFQSSGIYNVSLFISNNFSSSNVTKEVVFVMEEVPEPGGSSHDDWPEDEVVTFDLPDSPGGNSLQNEKLFILWADDLKAYIYNLNSFDYTSENGISYIGDPENISIKRLNSDPACLDSDCPYYTYYISPEYCSFECYNVLTIVPGPEEWDYIQSGTSIEGIKWMNPYTGYWEELNTVESRENMSFSAKIENFGLYALFLTPKEPKENIQKVMSEIYTEETMASEAIVFVFMVFVLISGLVMLVIYDSHK</sequence>
<dbReference type="OrthoDB" id="103676at2157"/>
<dbReference type="SUPFAM" id="SSF49299">
    <property type="entry name" value="PKD domain"/>
    <property type="match status" value="1"/>
</dbReference>
<dbReference type="InterPro" id="IPR035986">
    <property type="entry name" value="PKD_dom_sf"/>
</dbReference>
<dbReference type="PROSITE" id="PS50093">
    <property type="entry name" value="PKD"/>
    <property type="match status" value="1"/>
</dbReference>
<name>H1YZP6_9EURY</name>
<dbReference type="InterPro" id="IPR022409">
    <property type="entry name" value="PKD/Chitinase_dom"/>
</dbReference>
<dbReference type="InterPro" id="IPR013783">
    <property type="entry name" value="Ig-like_fold"/>
</dbReference>
<dbReference type="EMBL" id="CM001436">
    <property type="protein sequence ID" value="EHQ34308.1"/>
    <property type="molecule type" value="Genomic_DNA"/>
</dbReference>
<protein>
    <submittedName>
        <fullName evidence="3">PKD domain containing protein</fullName>
    </submittedName>
</protein>